<dbReference type="InterPro" id="IPR018624">
    <property type="entry name" value="Sec66"/>
</dbReference>
<dbReference type="PANTHER" id="PTHR28229:SF1">
    <property type="entry name" value="TRANSLOCATION PROTEIN SEC66"/>
    <property type="match status" value="1"/>
</dbReference>
<evidence type="ECO:0000313" key="2">
    <source>
        <dbReference type="EMBL" id="THH20673.1"/>
    </source>
</evidence>
<comment type="caution">
    <text evidence="2">The sequence shown here is derived from an EMBL/GenBank/DDBJ whole genome shotgun (WGS) entry which is preliminary data.</text>
</comment>
<protein>
    <submittedName>
        <fullName evidence="2">Uncharacterized protein</fullName>
    </submittedName>
</protein>
<dbReference type="GO" id="GO:0031204">
    <property type="term" value="P:post-translational protein targeting to membrane, translocation"/>
    <property type="evidence" value="ECO:0007669"/>
    <property type="project" value="InterPro"/>
</dbReference>
<name>A0A4V3XGA6_9AGAM</name>
<accession>A0A4V3XGA6</accession>
<reference evidence="2 3" key="1">
    <citation type="submission" date="2019-02" db="EMBL/GenBank/DDBJ databases">
        <title>Genome sequencing of the rare red list fungi Bondarzewia mesenterica.</title>
        <authorList>
            <person name="Buettner E."/>
            <person name="Kellner H."/>
        </authorList>
    </citation>
    <scope>NUCLEOTIDE SEQUENCE [LARGE SCALE GENOMIC DNA]</scope>
    <source>
        <strain evidence="2 3">DSM 108281</strain>
    </source>
</reference>
<feature type="compositionally biased region" description="Pro residues" evidence="1">
    <location>
        <begin position="235"/>
        <end position="246"/>
    </location>
</feature>
<feature type="region of interest" description="Disordered" evidence="1">
    <location>
        <begin position="223"/>
        <end position="297"/>
    </location>
</feature>
<sequence>MLTVSQALADSQFCYLSFHMLYPHLEPRRSETFMPSSNTPQEKARTNCEFVIGQAGGDTKMPNVDEHAHYSRQRSTRQMFSRAYRHAAKRIEPYFPRHVERDVYVSLLQKSDPPTPEILLKAALIRRAMTDITRFMRLREDKPALQNLLQKGSVGDDLWNSLLAAEKELEAEIMEVVLEANTFVEGWGQIILQSAGEMIGNEKSRSIFESIPHARTQNELKYGGGKKAKHVAAPLSPPASPAPTPRKIPASPSSNGLAPSPSAGADSIISSDLEGHTTPNSSPRTPSKSAKKSKKRK</sequence>
<evidence type="ECO:0000256" key="1">
    <source>
        <dbReference type="SAM" id="MobiDB-lite"/>
    </source>
</evidence>
<dbReference type="Pfam" id="PF09802">
    <property type="entry name" value="Sec66"/>
    <property type="match status" value="1"/>
</dbReference>
<proteinExistence type="predicted"/>
<dbReference type="OrthoDB" id="73168at2759"/>
<dbReference type="PANTHER" id="PTHR28229">
    <property type="entry name" value="TRANSLOCATION PROTEIN SEC66"/>
    <property type="match status" value="1"/>
</dbReference>
<keyword evidence="3" id="KW-1185">Reference proteome</keyword>
<gene>
    <name evidence="2" type="ORF">EW146_g702</name>
</gene>
<evidence type="ECO:0000313" key="3">
    <source>
        <dbReference type="Proteomes" id="UP000310158"/>
    </source>
</evidence>
<dbReference type="AlphaFoldDB" id="A0A4V3XGA6"/>
<dbReference type="EMBL" id="SGPL01000016">
    <property type="protein sequence ID" value="THH20673.1"/>
    <property type="molecule type" value="Genomic_DNA"/>
</dbReference>
<dbReference type="Proteomes" id="UP000310158">
    <property type="component" value="Unassembled WGS sequence"/>
</dbReference>
<dbReference type="GO" id="GO:0031207">
    <property type="term" value="C:Sec62/Sec63 complex"/>
    <property type="evidence" value="ECO:0007669"/>
    <property type="project" value="InterPro"/>
</dbReference>
<organism evidence="2 3">
    <name type="scientific">Bondarzewia mesenterica</name>
    <dbReference type="NCBI Taxonomy" id="1095465"/>
    <lineage>
        <taxon>Eukaryota</taxon>
        <taxon>Fungi</taxon>
        <taxon>Dikarya</taxon>
        <taxon>Basidiomycota</taxon>
        <taxon>Agaricomycotina</taxon>
        <taxon>Agaricomycetes</taxon>
        <taxon>Russulales</taxon>
        <taxon>Bondarzewiaceae</taxon>
        <taxon>Bondarzewia</taxon>
    </lineage>
</organism>